<evidence type="ECO:0000313" key="3">
    <source>
        <dbReference type="Proteomes" id="UP000018852"/>
    </source>
</evidence>
<feature type="domain" description="MobA/VirD2-like nuclease" evidence="1">
    <location>
        <begin position="7"/>
        <end position="101"/>
    </location>
</feature>
<proteinExistence type="predicted"/>
<comment type="caution">
    <text evidence="2">The sequence shown here is derived from an EMBL/GenBank/DDBJ whole genome shotgun (WGS) entry which is preliminary data.</text>
</comment>
<gene>
    <name evidence="2" type="ORF">Q605_AUC01147G0001</name>
</gene>
<evidence type="ECO:0000313" key="2">
    <source>
        <dbReference type="EMBL" id="ETJ00979.1"/>
    </source>
</evidence>
<dbReference type="Pfam" id="PF03432">
    <property type="entry name" value="Relaxase"/>
    <property type="match status" value="1"/>
</dbReference>
<protein>
    <recommendedName>
        <fullName evidence="1">MobA/VirD2-like nuclease domain-containing protein</fullName>
    </recommendedName>
</protein>
<feature type="non-terminal residue" evidence="2">
    <location>
        <position position="176"/>
    </location>
</feature>
<evidence type="ECO:0000259" key="1">
    <source>
        <dbReference type="Pfam" id="PF03432"/>
    </source>
</evidence>
<name>W1VAE5_9ACTO</name>
<dbReference type="EMBL" id="AZLV01001147">
    <property type="protein sequence ID" value="ETJ00979.1"/>
    <property type="molecule type" value="Genomic_DNA"/>
</dbReference>
<dbReference type="AlphaFoldDB" id="W1VAE5"/>
<organism evidence="2 3">
    <name type="scientific">Actinomyces urogenitalis DORA_12</name>
    <dbReference type="NCBI Taxonomy" id="1403939"/>
    <lineage>
        <taxon>Bacteria</taxon>
        <taxon>Bacillati</taxon>
        <taxon>Actinomycetota</taxon>
        <taxon>Actinomycetes</taxon>
        <taxon>Actinomycetales</taxon>
        <taxon>Actinomycetaceae</taxon>
        <taxon>Actinomyces</taxon>
    </lineage>
</organism>
<accession>W1VAE5</accession>
<dbReference type="Proteomes" id="UP000018852">
    <property type="component" value="Unassembled WGS sequence"/>
</dbReference>
<sequence length="176" mass="20194">RLYGKDKNEIQALHVIQSFDDNQFNIEDPTAPERALEVSRLSNEQAYPNNQVAMYVQADGKGQKVHVHSIVNISDLDGRTLNWNERSYYYAAEHTDKAMIELGYTPLDAEKRQRDYTPKDKVNKGSIFASNRVIEEKMQKGMTEEQALQEALQSKELPNTEYAKIAIESTINDERV</sequence>
<feature type="non-terminal residue" evidence="2">
    <location>
        <position position="1"/>
    </location>
</feature>
<reference evidence="2 3" key="1">
    <citation type="submission" date="2013-12" db="EMBL/GenBank/DDBJ databases">
        <title>A Varibaculum cambriense genome reconstructed from a premature infant gut community with otherwise low bacterial novelty that shifts toward anaerobic metabolism during the third week of life.</title>
        <authorList>
            <person name="Brown C.T."/>
            <person name="Sharon I."/>
            <person name="Thomas B.C."/>
            <person name="Castelle C.J."/>
            <person name="Morowitz M.J."/>
            <person name="Banfield J.F."/>
        </authorList>
    </citation>
    <scope>NUCLEOTIDE SEQUENCE [LARGE SCALE GENOMIC DNA]</scope>
    <source>
        <strain evidence="3">DORA_12</strain>
    </source>
</reference>
<dbReference type="InterPro" id="IPR005094">
    <property type="entry name" value="Endonuclease_MobA/VirD2"/>
</dbReference>